<sequence length="160" mass="18392">MKFPLATLAVKRNFYMDDFFKSVKSTSKAKEIQQQLAEMLNLGGFHLTKWISNEKEVIEKVSELERAPSLKVVDENMVMPVEHALGVSWDANSDCFVYEVVKRNMEATHCKMLSLIASLFDPIGFLAPFLVRAKILLQQMWQCAIDWDDILHDRPSTRVV</sequence>
<reference evidence="1" key="2">
    <citation type="journal article" date="2023" name="Science">
        <title>Genomic signatures of disease resistance in endangered staghorn corals.</title>
        <authorList>
            <person name="Vollmer S.V."/>
            <person name="Selwyn J.D."/>
            <person name="Despard B.A."/>
            <person name="Roesel C.L."/>
        </authorList>
    </citation>
    <scope>NUCLEOTIDE SEQUENCE</scope>
    <source>
        <strain evidence="1">K2</strain>
    </source>
</reference>
<protein>
    <submittedName>
        <fullName evidence="1">Uncharacterized protein</fullName>
    </submittedName>
</protein>
<dbReference type="Pfam" id="PF05380">
    <property type="entry name" value="Peptidase_A17"/>
    <property type="match status" value="1"/>
</dbReference>
<gene>
    <name evidence="1" type="ORF">P5673_007783</name>
</gene>
<dbReference type="AlphaFoldDB" id="A0AAD9QV16"/>
<name>A0AAD9QV16_ACRCE</name>
<reference evidence="1" key="1">
    <citation type="journal article" date="2023" name="G3 (Bethesda)">
        <title>Whole genome assembly and annotation of the endangered Caribbean coral Acropora cervicornis.</title>
        <authorList>
            <person name="Selwyn J.D."/>
            <person name="Vollmer S.V."/>
        </authorList>
    </citation>
    <scope>NUCLEOTIDE SEQUENCE</scope>
    <source>
        <strain evidence="1">K2</strain>
    </source>
</reference>
<dbReference type="Proteomes" id="UP001249851">
    <property type="component" value="Unassembled WGS sequence"/>
</dbReference>
<dbReference type="InterPro" id="IPR008042">
    <property type="entry name" value="Retrotrans_Pao"/>
</dbReference>
<dbReference type="PANTHER" id="PTHR47331">
    <property type="entry name" value="PHD-TYPE DOMAIN-CONTAINING PROTEIN"/>
    <property type="match status" value="1"/>
</dbReference>
<evidence type="ECO:0000313" key="1">
    <source>
        <dbReference type="EMBL" id="KAK2567893.1"/>
    </source>
</evidence>
<organism evidence="1 2">
    <name type="scientific">Acropora cervicornis</name>
    <name type="common">Staghorn coral</name>
    <dbReference type="NCBI Taxonomy" id="6130"/>
    <lineage>
        <taxon>Eukaryota</taxon>
        <taxon>Metazoa</taxon>
        <taxon>Cnidaria</taxon>
        <taxon>Anthozoa</taxon>
        <taxon>Hexacorallia</taxon>
        <taxon>Scleractinia</taxon>
        <taxon>Astrocoeniina</taxon>
        <taxon>Acroporidae</taxon>
        <taxon>Acropora</taxon>
    </lineage>
</organism>
<keyword evidence="2" id="KW-1185">Reference proteome</keyword>
<evidence type="ECO:0000313" key="2">
    <source>
        <dbReference type="Proteomes" id="UP001249851"/>
    </source>
</evidence>
<accession>A0AAD9QV16</accession>
<dbReference type="EMBL" id="JARQWQ010000013">
    <property type="protein sequence ID" value="KAK2567893.1"/>
    <property type="molecule type" value="Genomic_DNA"/>
</dbReference>
<comment type="caution">
    <text evidence="1">The sequence shown here is derived from an EMBL/GenBank/DDBJ whole genome shotgun (WGS) entry which is preliminary data.</text>
</comment>
<proteinExistence type="predicted"/>